<keyword evidence="1" id="KW-0812">Transmembrane</keyword>
<keyword evidence="1" id="KW-1133">Transmembrane helix</keyword>
<keyword evidence="1" id="KW-0472">Membrane</keyword>
<reference evidence="2 3" key="1">
    <citation type="submission" date="2018-05" db="EMBL/GenBank/DDBJ databases">
        <title>Draft genome of Methanospirillum lacunae Ki8-1.</title>
        <authorList>
            <person name="Dueholm M.S."/>
            <person name="Nielsen P.H."/>
            <person name="Bakmann L.F."/>
            <person name="Otzen D.E."/>
        </authorList>
    </citation>
    <scope>NUCLEOTIDE SEQUENCE [LARGE SCALE GENOMIC DNA]</scope>
    <source>
        <strain evidence="2 3">Ki8-1</strain>
    </source>
</reference>
<protein>
    <submittedName>
        <fullName evidence="2">Uncharacterized protein</fullName>
    </submittedName>
</protein>
<evidence type="ECO:0000313" key="2">
    <source>
        <dbReference type="EMBL" id="PWR69856.1"/>
    </source>
</evidence>
<feature type="transmembrane region" description="Helical" evidence="1">
    <location>
        <begin position="49"/>
        <end position="74"/>
    </location>
</feature>
<comment type="caution">
    <text evidence="2">The sequence shown here is derived from an EMBL/GenBank/DDBJ whole genome shotgun (WGS) entry which is preliminary data.</text>
</comment>
<organism evidence="2 3">
    <name type="scientific">Methanospirillum lacunae</name>
    <dbReference type="NCBI Taxonomy" id="668570"/>
    <lineage>
        <taxon>Archaea</taxon>
        <taxon>Methanobacteriati</taxon>
        <taxon>Methanobacteriota</taxon>
        <taxon>Stenosarchaea group</taxon>
        <taxon>Methanomicrobia</taxon>
        <taxon>Methanomicrobiales</taxon>
        <taxon>Methanospirillaceae</taxon>
        <taxon>Methanospirillum</taxon>
    </lineage>
</organism>
<gene>
    <name evidence="2" type="ORF">DK846_16905</name>
</gene>
<sequence>MILSISLVLLTFFFTLVGEMNRTFARCSSLILIFLIIRSSFHSGDHLSAAGITGFFVIGEISIVVMMVCLSLLFTRFQPDHHVANRSSGMLSHQFRLAHV</sequence>
<name>A0A2V2MWR9_9EURY</name>
<dbReference type="Proteomes" id="UP000245657">
    <property type="component" value="Unassembled WGS sequence"/>
</dbReference>
<dbReference type="EMBL" id="QGMY01000018">
    <property type="protein sequence ID" value="PWR69856.1"/>
    <property type="molecule type" value="Genomic_DNA"/>
</dbReference>
<proteinExistence type="predicted"/>
<evidence type="ECO:0000256" key="1">
    <source>
        <dbReference type="SAM" id="Phobius"/>
    </source>
</evidence>
<keyword evidence="3" id="KW-1185">Reference proteome</keyword>
<dbReference type="AlphaFoldDB" id="A0A2V2MWR9"/>
<accession>A0A2V2MWR9</accession>
<evidence type="ECO:0000313" key="3">
    <source>
        <dbReference type="Proteomes" id="UP000245657"/>
    </source>
</evidence>